<sequence>MYIALHCLDIVYVLNFDLKYFVTILGLCSIPPRCDVSSTLCNKFLKLFCYYLMCSFLMALFCYFHRVTYELTMLFTLKNLTLA</sequence>
<evidence type="ECO:0000313" key="2">
    <source>
        <dbReference type="EMBL" id="JAH97629.1"/>
    </source>
</evidence>
<organism evidence="2">
    <name type="scientific">Anguilla anguilla</name>
    <name type="common">European freshwater eel</name>
    <name type="synonym">Muraena anguilla</name>
    <dbReference type="NCBI Taxonomy" id="7936"/>
    <lineage>
        <taxon>Eukaryota</taxon>
        <taxon>Metazoa</taxon>
        <taxon>Chordata</taxon>
        <taxon>Craniata</taxon>
        <taxon>Vertebrata</taxon>
        <taxon>Euteleostomi</taxon>
        <taxon>Actinopterygii</taxon>
        <taxon>Neopterygii</taxon>
        <taxon>Teleostei</taxon>
        <taxon>Anguilliformes</taxon>
        <taxon>Anguillidae</taxon>
        <taxon>Anguilla</taxon>
    </lineage>
</organism>
<keyword evidence="1" id="KW-1133">Transmembrane helix</keyword>
<keyword evidence="1" id="KW-0472">Membrane</keyword>
<proteinExistence type="predicted"/>
<accession>A0A0E9X4U7</accession>
<dbReference type="AlphaFoldDB" id="A0A0E9X4U7"/>
<protein>
    <submittedName>
        <fullName evidence="2">Uncharacterized protein</fullName>
    </submittedName>
</protein>
<reference evidence="2" key="2">
    <citation type="journal article" date="2015" name="Fish Shellfish Immunol.">
        <title>Early steps in the European eel (Anguilla anguilla)-Vibrio vulnificus interaction in the gills: Role of the RtxA13 toxin.</title>
        <authorList>
            <person name="Callol A."/>
            <person name="Pajuelo D."/>
            <person name="Ebbesson L."/>
            <person name="Teles M."/>
            <person name="MacKenzie S."/>
            <person name="Amaro C."/>
        </authorList>
    </citation>
    <scope>NUCLEOTIDE SEQUENCE</scope>
</reference>
<reference evidence="2" key="1">
    <citation type="submission" date="2014-11" db="EMBL/GenBank/DDBJ databases">
        <authorList>
            <person name="Amaro Gonzalez C."/>
        </authorList>
    </citation>
    <scope>NUCLEOTIDE SEQUENCE</scope>
</reference>
<keyword evidence="1" id="KW-0812">Transmembrane</keyword>
<dbReference type="EMBL" id="GBXM01010948">
    <property type="protein sequence ID" value="JAH97629.1"/>
    <property type="molecule type" value="Transcribed_RNA"/>
</dbReference>
<name>A0A0E9X4U7_ANGAN</name>
<evidence type="ECO:0000256" key="1">
    <source>
        <dbReference type="SAM" id="Phobius"/>
    </source>
</evidence>
<feature type="transmembrane region" description="Helical" evidence="1">
    <location>
        <begin position="47"/>
        <end position="66"/>
    </location>
</feature>